<evidence type="ECO:0000313" key="2">
    <source>
        <dbReference type="Proteomes" id="UP000660381"/>
    </source>
</evidence>
<sequence>MQLADKIRIIFLLKFPKKLKLSNFQDRNSIKIYGNYLSKVKEDAKKEGAGGEIPMGLDTPFVTLYGKGEE</sequence>
<protein>
    <submittedName>
        <fullName evidence="1">Uncharacterized protein</fullName>
    </submittedName>
</protein>
<evidence type="ECO:0000313" key="1">
    <source>
        <dbReference type="EMBL" id="MBD2691130.1"/>
    </source>
</evidence>
<dbReference type="EMBL" id="JACJTQ010000004">
    <property type="protein sequence ID" value="MBD2691130.1"/>
    <property type="molecule type" value="Genomic_DNA"/>
</dbReference>
<gene>
    <name evidence="1" type="ORF">H6G68_05045</name>
</gene>
<dbReference type="RefSeq" id="WP_190905642.1">
    <property type="nucleotide sequence ID" value="NZ_JACJTQ010000004.1"/>
</dbReference>
<keyword evidence="2" id="KW-1185">Reference proteome</keyword>
<reference evidence="1 2" key="1">
    <citation type="journal article" date="2020" name="ISME J.">
        <title>Comparative genomics reveals insights into cyanobacterial evolution and habitat adaptation.</title>
        <authorList>
            <person name="Chen M.Y."/>
            <person name="Teng W.K."/>
            <person name="Zhao L."/>
            <person name="Hu C.X."/>
            <person name="Zhou Y.K."/>
            <person name="Han B.P."/>
            <person name="Song L.R."/>
            <person name="Shu W.S."/>
        </authorList>
    </citation>
    <scope>NUCLEOTIDE SEQUENCE [LARGE SCALE GENOMIC DNA]</scope>
    <source>
        <strain evidence="1 2">FACHB-362</strain>
    </source>
</reference>
<accession>A0ABR8J0M1</accession>
<organism evidence="1 2">
    <name type="scientific">Anabaena catenula FACHB-362</name>
    <dbReference type="NCBI Taxonomy" id="2692877"/>
    <lineage>
        <taxon>Bacteria</taxon>
        <taxon>Bacillati</taxon>
        <taxon>Cyanobacteriota</taxon>
        <taxon>Cyanophyceae</taxon>
        <taxon>Nostocales</taxon>
        <taxon>Nostocaceae</taxon>
        <taxon>Anabaena</taxon>
    </lineage>
</organism>
<dbReference type="Proteomes" id="UP000660381">
    <property type="component" value="Unassembled WGS sequence"/>
</dbReference>
<proteinExistence type="predicted"/>
<name>A0ABR8J0M1_9NOST</name>
<comment type="caution">
    <text evidence="1">The sequence shown here is derived from an EMBL/GenBank/DDBJ whole genome shotgun (WGS) entry which is preliminary data.</text>
</comment>